<evidence type="ECO:0000313" key="3">
    <source>
        <dbReference type="Proteomes" id="UP000185860"/>
    </source>
</evidence>
<comment type="caution">
    <text evidence="2">The sequence shown here is derived from an EMBL/GenBank/DDBJ whole genome shotgun (WGS) entry which is preliminary data.</text>
</comment>
<gene>
    <name evidence="2" type="ORF">NIES2119_03435</name>
</gene>
<protein>
    <recommendedName>
        <fullName evidence="1">Aminoglycoside phosphotransferase domain-containing protein</fullName>
    </recommendedName>
</protein>
<feature type="domain" description="Aminoglycoside phosphotransferase" evidence="1">
    <location>
        <begin position="173"/>
        <end position="374"/>
    </location>
</feature>
<sequence>MSYTEDSVFQTIQQIRTPSAVEAVIGDAWSKWSGKQPHSVRVTPSLTNYKPFERARVMAEAAIVPDDSDETTVTLNLFFQIFANAQKAIEEAERGYSENFLHCDTPVFLIPDWHTVVWTLPNAPNMKELAHLLNPKQFCNLLVPPNELKGINEENYPTPKLFRYVPLKRSLLTWEHPTTHSRYFAKLINEDDADCVIRNFQLIDKVAQSDRLIFAVPRIVSYNPAVRTILMTEVSGTQFTEIMRRALPETFAQIGKVLAQVHQLDIDPEPVWTPEKELKTLSRHFNGAKLALPELGSRIDDAIDQLKNLSQQFSFPKNQPIHGNLFGDQIHYNSNKIGIVDWDMLSTGDPLYDVGRLIAHLIYLAGREEISPSAVNACAEALLKTYEAETKQPIDRSRLVWHIATQVLLRGKISSLRKLPEGWQAHLAFVVAECERLLNGESRYLSLPALKYGVLSEV</sequence>
<dbReference type="AlphaFoldDB" id="A0A1U7IRL5"/>
<dbReference type="Gene3D" id="3.90.1200.10">
    <property type="match status" value="1"/>
</dbReference>
<accession>A0A1U7IRL5</accession>
<dbReference type="InterPro" id="IPR002575">
    <property type="entry name" value="Aminoglycoside_PTrfase"/>
</dbReference>
<dbReference type="SUPFAM" id="SSF56112">
    <property type="entry name" value="Protein kinase-like (PK-like)"/>
    <property type="match status" value="1"/>
</dbReference>
<dbReference type="OrthoDB" id="581471at2"/>
<evidence type="ECO:0000313" key="2">
    <source>
        <dbReference type="EMBL" id="OKH40012.1"/>
    </source>
</evidence>
<dbReference type="InterPro" id="IPR011009">
    <property type="entry name" value="Kinase-like_dom_sf"/>
</dbReference>
<dbReference type="RefSeq" id="WP_073592075.1">
    <property type="nucleotide sequence ID" value="NZ_MRCE01000003.1"/>
</dbReference>
<dbReference type="EMBL" id="MRCE01000003">
    <property type="protein sequence ID" value="OKH40012.1"/>
    <property type="molecule type" value="Genomic_DNA"/>
</dbReference>
<name>A0A1U7IRL5_9CYAN</name>
<reference evidence="2 3" key="1">
    <citation type="submission" date="2016-11" db="EMBL/GenBank/DDBJ databases">
        <title>Draft Genome Sequences of Nine Cyanobacterial Strains from Diverse Habitats.</title>
        <authorList>
            <person name="Zhu T."/>
            <person name="Hou S."/>
            <person name="Lu X."/>
            <person name="Hess W.R."/>
        </authorList>
    </citation>
    <scope>NUCLEOTIDE SEQUENCE [LARGE SCALE GENOMIC DNA]</scope>
    <source>
        <strain evidence="2 3">IAM M-71</strain>
    </source>
</reference>
<evidence type="ECO:0000259" key="1">
    <source>
        <dbReference type="Pfam" id="PF01636"/>
    </source>
</evidence>
<dbReference type="Proteomes" id="UP000185860">
    <property type="component" value="Unassembled WGS sequence"/>
</dbReference>
<organism evidence="2 3">
    <name type="scientific">[Phormidium ambiguum] IAM M-71</name>
    <dbReference type="NCBI Taxonomy" id="454136"/>
    <lineage>
        <taxon>Bacteria</taxon>
        <taxon>Bacillati</taxon>
        <taxon>Cyanobacteriota</taxon>
        <taxon>Cyanophyceae</taxon>
        <taxon>Oscillatoriophycideae</taxon>
        <taxon>Aerosakkonematales</taxon>
        <taxon>Aerosakkonemataceae</taxon>
        <taxon>Floridanema</taxon>
    </lineage>
</organism>
<proteinExistence type="predicted"/>
<dbReference type="STRING" id="454136.NIES2119_03435"/>
<dbReference type="Pfam" id="PF01636">
    <property type="entry name" value="APH"/>
    <property type="match status" value="1"/>
</dbReference>